<gene>
    <name evidence="1" type="ORF">EV644_1081</name>
</gene>
<reference evidence="1 2" key="1">
    <citation type="journal article" date="2015" name="Stand. Genomic Sci.">
        <title>Genomic Encyclopedia of Bacterial and Archaeal Type Strains, Phase III: the genomes of soil and plant-associated and newly described type strains.</title>
        <authorList>
            <person name="Whitman W.B."/>
            <person name="Woyke T."/>
            <person name="Klenk H.P."/>
            <person name="Zhou Y."/>
            <person name="Lilburn T.G."/>
            <person name="Beck B.J."/>
            <person name="De Vos P."/>
            <person name="Vandamme P."/>
            <person name="Eisen J.A."/>
            <person name="Garrity G."/>
            <person name="Hugenholtz P."/>
            <person name="Kyrpides N.C."/>
        </authorList>
    </citation>
    <scope>NUCLEOTIDE SEQUENCE [LARGE SCALE GENOMIC DNA]</scope>
    <source>
        <strain evidence="1 2">VKM Ac-2538</strain>
    </source>
</reference>
<accession>A0ABY2BHL9</accession>
<proteinExistence type="predicted"/>
<dbReference type="Proteomes" id="UP000295818">
    <property type="component" value="Unassembled WGS sequence"/>
</dbReference>
<evidence type="ECO:0000313" key="1">
    <source>
        <dbReference type="EMBL" id="TCO20788.1"/>
    </source>
</evidence>
<keyword evidence="2" id="KW-1185">Reference proteome</keyword>
<evidence type="ECO:0000313" key="2">
    <source>
        <dbReference type="Proteomes" id="UP000295818"/>
    </source>
</evidence>
<protein>
    <submittedName>
        <fullName evidence="1">Uncharacterized protein</fullName>
    </submittedName>
</protein>
<organism evidence="1 2">
    <name type="scientific">Kribbella orskensis</name>
    <dbReference type="NCBI Taxonomy" id="2512216"/>
    <lineage>
        <taxon>Bacteria</taxon>
        <taxon>Bacillati</taxon>
        <taxon>Actinomycetota</taxon>
        <taxon>Actinomycetes</taxon>
        <taxon>Propionibacteriales</taxon>
        <taxon>Kribbellaceae</taxon>
        <taxon>Kribbella</taxon>
    </lineage>
</organism>
<feature type="non-terminal residue" evidence="1">
    <location>
        <position position="45"/>
    </location>
</feature>
<comment type="caution">
    <text evidence="1">The sequence shown here is derived from an EMBL/GenBank/DDBJ whole genome shotgun (WGS) entry which is preliminary data.</text>
</comment>
<name>A0ABY2BHL9_9ACTN</name>
<sequence length="45" mass="5035">MIHRDPPTAGPWVERHQLRVTEPDSPLAAGVKVLARAHQGLIQER</sequence>
<dbReference type="EMBL" id="SLWM01000008">
    <property type="protein sequence ID" value="TCO20788.1"/>
    <property type="molecule type" value="Genomic_DNA"/>
</dbReference>